<evidence type="ECO:0000256" key="2">
    <source>
        <dbReference type="SAM" id="MobiDB-lite"/>
    </source>
</evidence>
<dbReference type="InterPro" id="IPR052849">
    <property type="entry name" value="MORN_repeat_protein"/>
</dbReference>
<name>A0A7S1C5G3_9STRA</name>
<dbReference type="PANTHER" id="PTHR46917:SF1">
    <property type="entry name" value="MORN REPEAT-CONTAINING PROTEIN 2"/>
    <property type="match status" value="1"/>
</dbReference>
<dbReference type="AlphaFoldDB" id="A0A7S1C5G3"/>
<sequence length="145" mass="16030">MADEEEVKEVAAPEPQKGTGTFVYPDGSRYEGEWASDVDGVRRREGQGTFDDGVERYEGSWVADKMDGQGKFVFATGAVYEGGFADNVFSGSGRYEWKDGATYEGGWRQGRMHGDGTYVDPEGVSWAGEFYNGKFNNGRAHINLR</sequence>
<dbReference type="InterPro" id="IPR003409">
    <property type="entry name" value="MORN"/>
</dbReference>
<accession>A0A7S1C5G3</accession>
<gene>
    <name evidence="3" type="ORF">BSP0115_LOCUS3322</name>
</gene>
<evidence type="ECO:0008006" key="4">
    <source>
        <dbReference type="Google" id="ProtNLM"/>
    </source>
</evidence>
<protein>
    <recommendedName>
        <fullName evidence="4">MORN repeat-containing protein 5</fullName>
    </recommendedName>
</protein>
<dbReference type="FunFam" id="2.20.110.10:FF:000025">
    <property type="entry name" value="MORN repeat, putative"/>
    <property type="match status" value="1"/>
</dbReference>
<dbReference type="Gene3D" id="2.20.110.10">
    <property type="entry name" value="Histone H3 K4-specific methyltransferase SET7/9 N-terminal domain"/>
    <property type="match status" value="2"/>
</dbReference>
<organism evidence="3">
    <name type="scientific">Bicosoecida sp. CB-2014</name>
    <dbReference type="NCBI Taxonomy" id="1486930"/>
    <lineage>
        <taxon>Eukaryota</taxon>
        <taxon>Sar</taxon>
        <taxon>Stramenopiles</taxon>
        <taxon>Bigyra</taxon>
        <taxon>Opalozoa</taxon>
        <taxon>Bicosoecida</taxon>
    </lineage>
</organism>
<dbReference type="EMBL" id="HBFS01004949">
    <property type="protein sequence ID" value="CAD8910118.1"/>
    <property type="molecule type" value="Transcribed_RNA"/>
</dbReference>
<dbReference type="SMART" id="SM00698">
    <property type="entry name" value="MORN"/>
    <property type="match status" value="3"/>
</dbReference>
<keyword evidence="1" id="KW-0677">Repeat</keyword>
<dbReference type="PANTHER" id="PTHR46917">
    <property type="entry name" value="MORN REPEAT-CONTAINING PROTEIN 2"/>
    <property type="match status" value="1"/>
</dbReference>
<evidence type="ECO:0000256" key="1">
    <source>
        <dbReference type="ARBA" id="ARBA00022737"/>
    </source>
</evidence>
<evidence type="ECO:0000313" key="3">
    <source>
        <dbReference type="EMBL" id="CAD8910118.1"/>
    </source>
</evidence>
<dbReference type="Pfam" id="PF02493">
    <property type="entry name" value="MORN"/>
    <property type="match status" value="4"/>
</dbReference>
<proteinExistence type="predicted"/>
<dbReference type="SUPFAM" id="SSF82185">
    <property type="entry name" value="Histone H3 K4-specific methyltransferase SET7/9 N-terminal domain"/>
    <property type="match status" value="1"/>
</dbReference>
<feature type="region of interest" description="Disordered" evidence="2">
    <location>
        <begin position="1"/>
        <end position="28"/>
    </location>
</feature>
<reference evidence="3" key="1">
    <citation type="submission" date="2021-01" db="EMBL/GenBank/DDBJ databases">
        <authorList>
            <person name="Corre E."/>
            <person name="Pelletier E."/>
            <person name="Niang G."/>
            <person name="Scheremetjew M."/>
            <person name="Finn R."/>
            <person name="Kale V."/>
            <person name="Holt S."/>
            <person name="Cochrane G."/>
            <person name="Meng A."/>
            <person name="Brown T."/>
            <person name="Cohen L."/>
        </authorList>
    </citation>
    <scope>NUCLEOTIDE SEQUENCE</scope>
    <source>
        <strain evidence="3">Ms1</strain>
    </source>
</reference>